<evidence type="ECO:0008006" key="4">
    <source>
        <dbReference type="Google" id="ProtNLM"/>
    </source>
</evidence>
<dbReference type="InterPro" id="IPR032675">
    <property type="entry name" value="LRR_dom_sf"/>
</dbReference>
<organism evidence="3">
    <name type="scientific">Guillardia theta</name>
    <name type="common">Cryptophyte</name>
    <name type="synonym">Cryptomonas phi</name>
    <dbReference type="NCBI Taxonomy" id="55529"/>
    <lineage>
        <taxon>Eukaryota</taxon>
        <taxon>Cryptophyceae</taxon>
        <taxon>Pyrenomonadales</taxon>
        <taxon>Geminigeraceae</taxon>
        <taxon>Guillardia</taxon>
    </lineage>
</organism>
<dbReference type="FunFam" id="3.80.10.10:FF:001164">
    <property type="entry name" value="GH01279p"/>
    <property type="match status" value="2"/>
</dbReference>
<dbReference type="SMART" id="SM00364">
    <property type="entry name" value="LRR_BAC"/>
    <property type="match status" value="7"/>
</dbReference>
<dbReference type="SUPFAM" id="SSF52058">
    <property type="entry name" value="L domain-like"/>
    <property type="match status" value="2"/>
</dbReference>
<dbReference type="InterPro" id="IPR001611">
    <property type="entry name" value="Leu-rich_rpt"/>
</dbReference>
<accession>A0A7S4UKX0</accession>
<evidence type="ECO:0000256" key="1">
    <source>
        <dbReference type="ARBA" id="ARBA00022614"/>
    </source>
</evidence>
<dbReference type="PRINTS" id="PR00019">
    <property type="entry name" value="LEURICHRPT"/>
</dbReference>
<dbReference type="Pfam" id="PF13855">
    <property type="entry name" value="LRR_8"/>
    <property type="match status" value="3"/>
</dbReference>
<keyword evidence="1" id="KW-0433">Leucine-rich repeat</keyword>
<dbReference type="PANTHER" id="PTHR45617">
    <property type="entry name" value="LEUCINE RICH REPEAT FAMILY PROTEIN"/>
    <property type="match status" value="1"/>
</dbReference>
<name>A0A7S4UKX0_GUITH</name>
<dbReference type="SMART" id="SM00369">
    <property type="entry name" value="LRR_TYP"/>
    <property type="match status" value="10"/>
</dbReference>
<reference evidence="3" key="1">
    <citation type="submission" date="2021-01" db="EMBL/GenBank/DDBJ databases">
        <authorList>
            <person name="Corre E."/>
            <person name="Pelletier E."/>
            <person name="Niang G."/>
            <person name="Scheremetjew M."/>
            <person name="Finn R."/>
            <person name="Kale V."/>
            <person name="Holt S."/>
            <person name="Cochrane G."/>
            <person name="Meng A."/>
            <person name="Brown T."/>
            <person name="Cohen L."/>
        </authorList>
    </citation>
    <scope>NUCLEOTIDE SEQUENCE</scope>
    <source>
        <strain evidence="3">CCMP 2712</strain>
    </source>
</reference>
<sequence>MGVFDGLSSLERLDLSSNSLETLEEGVFDGLSSLRMLDLSNNQISSITAPLFSKVSSLRFLDLSHNKLSVLPQECLDAFSSLDYLYLENNPILQDPRSSKHLLKGTTSLRSQGAMTNVTCGHCIFHVSQDGLLTREGTCGGWGDCSGNLDLRSLSIRNISVGVFDGLSYLWRLYLSENQLSGIPQGAFTGLSGLGNLHLTNNQLTSLSEGSFAGLPGVGLVLFLDGNQMTTLSNGVFSRLTGMRALYLEMNQLSSIEYGSLSGLSSLIDLRIRGNRLSSVPKGAFDGKKALELLDLSYNELTMIPEGTFNGAFPTLWALYLNDNKLTCISSDAFVNFTAMTQYHRSAAGHSSFLSLTNNALTCRYASWPSIAYMDPGLELCRNDTRCVDLAGTTTAALSEITSSPTTTPMPDGDLQQLCSLNMTWFDIGHSSHFITGGLGALMNQEEEVWVCQYNHPWLIQLSAAQANKPRVDANGTAIDAVCFIYNEISDTFRLWGIKSELGL</sequence>
<evidence type="ECO:0000256" key="2">
    <source>
        <dbReference type="ARBA" id="ARBA00022737"/>
    </source>
</evidence>
<dbReference type="EMBL" id="HBKN01039449">
    <property type="protein sequence ID" value="CAE2327108.1"/>
    <property type="molecule type" value="Transcribed_RNA"/>
</dbReference>
<dbReference type="InterPro" id="IPR003591">
    <property type="entry name" value="Leu-rich_rpt_typical-subtyp"/>
</dbReference>
<dbReference type="PROSITE" id="PS51450">
    <property type="entry name" value="LRR"/>
    <property type="match status" value="2"/>
</dbReference>
<dbReference type="Pfam" id="PF00560">
    <property type="entry name" value="LRR_1"/>
    <property type="match status" value="1"/>
</dbReference>
<protein>
    <recommendedName>
        <fullName evidence="4">Leucine-rich repeat-containing N-terminal plant-type domain-containing protein</fullName>
    </recommendedName>
</protein>
<dbReference type="AlphaFoldDB" id="A0A7S4UKX0"/>
<proteinExistence type="predicted"/>
<keyword evidence="2" id="KW-0677">Repeat</keyword>
<dbReference type="PANTHER" id="PTHR45617:SF181">
    <property type="entry name" value="LP04042P"/>
    <property type="match status" value="1"/>
</dbReference>
<gene>
    <name evidence="3" type="ORF">GTHE00462_LOCUS30865</name>
</gene>
<dbReference type="Gene3D" id="3.80.10.10">
    <property type="entry name" value="Ribonuclease Inhibitor"/>
    <property type="match status" value="3"/>
</dbReference>
<evidence type="ECO:0000313" key="3">
    <source>
        <dbReference type="EMBL" id="CAE2327108.1"/>
    </source>
</evidence>